<organism evidence="3 4">
    <name type="scientific">Rheinheimera muenzenbergensis</name>
    <dbReference type="NCBI Taxonomy" id="1193628"/>
    <lineage>
        <taxon>Bacteria</taxon>
        <taxon>Pseudomonadati</taxon>
        <taxon>Pseudomonadota</taxon>
        <taxon>Gammaproteobacteria</taxon>
        <taxon>Chromatiales</taxon>
        <taxon>Chromatiaceae</taxon>
        <taxon>Rheinheimera</taxon>
    </lineage>
</organism>
<dbReference type="CDD" id="cd20736">
    <property type="entry name" value="PoNe_Nuclease"/>
    <property type="match status" value="1"/>
</dbReference>
<sequence length="115" mass="13129">MNKLGQLYEQLALSYLQQQGLSLVQQNFQCKTGEIDLIMRDGATLVFIEVKYRASTAFGGALAAVSYSKQQKLLRSCRWYLQQFRLSDQPCRLDVLAIEGAAPYQYQWLKNAISQ</sequence>
<comment type="caution">
    <text evidence="3">The sequence shown here is derived from an EMBL/GenBank/DDBJ whole genome shotgun (WGS) entry which is preliminary data.</text>
</comment>
<proteinExistence type="inferred from homology"/>
<dbReference type="Pfam" id="PF02021">
    <property type="entry name" value="UPF0102"/>
    <property type="match status" value="1"/>
</dbReference>
<dbReference type="Proteomes" id="UP001375382">
    <property type="component" value="Unassembled WGS sequence"/>
</dbReference>
<dbReference type="InterPro" id="IPR011335">
    <property type="entry name" value="Restrct_endonuc-II-like"/>
</dbReference>
<evidence type="ECO:0000256" key="1">
    <source>
        <dbReference type="ARBA" id="ARBA00006738"/>
    </source>
</evidence>
<dbReference type="RefSeq" id="WP_335737517.1">
    <property type="nucleotide sequence ID" value="NZ_JALAAR010000019.1"/>
</dbReference>
<dbReference type="SUPFAM" id="SSF52980">
    <property type="entry name" value="Restriction endonuclease-like"/>
    <property type="match status" value="1"/>
</dbReference>
<evidence type="ECO:0000313" key="4">
    <source>
        <dbReference type="Proteomes" id="UP001375382"/>
    </source>
</evidence>
<evidence type="ECO:0000313" key="3">
    <source>
        <dbReference type="EMBL" id="MEH8019119.1"/>
    </source>
</evidence>
<dbReference type="InterPro" id="IPR011856">
    <property type="entry name" value="tRNA_endonuc-like_dom_sf"/>
</dbReference>
<dbReference type="InterPro" id="IPR003509">
    <property type="entry name" value="UPF0102_YraN-like"/>
</dbReference>
<comment type="similarity">
    <text evidence="1 2">Belongs to the UPF0102 family.</text>
</comment>
<accession>A0ABU8CAV1</accession>
<keyword evidence="4" id="KW-1185">Reference proteome</keyword>
<reference evidence="3 4" key="1">
    <citation type="journal article" date="2023" name="Ecotoxicol. Environ. Saf.">
        <title>Mercury remediation potential of mercury-resistant strain Rheinheimera metallidurans sp. nov. isolated from a municipal waste dumping site.</title>
        <authorList>
            <person name="Yadav V."/>
            <person name="Manjhi A."/>
            <person name="Vadakedath N."/>
        </authorList>
    </citation>
    <scope>NUCLEOTIDE SEQUENCE [LARGE SCALE GENOMIC DNA]</scope>
    <source>
        <strain evidence="3 4">E-49</strain>
    </source>
</reference>
<dbReference type="EMBL" id="JALAAR010000019">
    <property type="protein sequence ID" value="MEH8019119.1"/>
    <property type="molecule type" value="Genomic_DNA"/>
</dbReference>
<dbReference type="PANTHER" id="PTHR34039">
    <property type="entry name" value="UPF0102 PROTEIN YRAN"/>
    <property type="match status" value="1"/>
</dbReference>
<dbReference type="NCBIfam" id="NF009150">
    <property type="entry name" value="PRK12497.1-3"/>
    <property type="match status" value="1"/>
</dbReference>
<dbReference type="PANTHER" id="PTHR34039:SF1">
    <property type="entry name" value="UPF0102 PROTEIN YRAN"/>
    <property type="match status" value="1"/>
</dbReference>
<dbReference type="HAMAP" id="MF_00048">
    <property type="entry name" value="UPF0102"/>
    <property type="match status" value="1"/>
</dbReference>
<dbReference type="Gene3D" id="3.40.1350.10">
    <property type="match status" value="1"/>
</dbReference>
<gene>
    <name evidence="3" type="ORF">MN202_17925</name>
</gene>
<evidence type="ECO:0000256" key="2">
    <source>
        <dbReference type="HAMAP-Rule" id="MF_00048"/>
    </source>
</evidence>
<name>A0ABU8CAV1_9GAMM</name>
<protein>
    <recommendedName>
        <fullName evidence="2">UPF0102 protein MN202_17925</fullName>
    </recommendedName>
</protein>
<dbReference type="NCBIfam" id="TIGR00252">
    <property type="entry name" value="YraN family protein"/>
    <property type="match status" value="1"/>
</dbReference>